<dbReference type="Gene3D" id="3.30.559.10">
    <property type="entry name" value="Chloramphenicol acetyltransferase-like domain"/>
    <property type="match status" value="1"/>
</dbReference>
<proteinExistence type="predicted"/>
<gene>
    <name evidence="1" type="ORF">PECM_002769</name>
</gene>
<sequence length="504" mass="56461">MPLSTDDDNRFAWRATGPGRWERDIDEVEEFYTSLAKAHNSTGRTFFAITGFVSLSVPIQPGVGLDTTEKQVEDALRVAWIRLRFHHPTIASRVQYDHTQQRYRKLYETCIDDASQQEWLADTFRVVPGRMSGLDCCNEDPPVPTLPTLFLIRSPVSDDQRRCWDLVLRAHHDIIDGMGTLLLFHNLLRLAAEAYEQSNYAPPQFGQEWTTLSPPLRTAAAIPAVISPSLEERLREILKQNALLKEGVEIASVPFQRDVALPGKHQRAAVTLSQDTTARPLEDCRALGLSITHAYHAAIALAVGDLAERTESPRTVRYISYCLINERQHCLTPYNTPSHAVSVYHSVSGQCLSIDLDIPALSDQGNSQAHQNEFIPIAQKVRSYYCDIRADKDHINLVPAYWAMSTSAPGPDPSVAPARNETPSASISSMGVLDNIMQHRYGSFVVEHPWVTGEELGTRLGLFLDTWKGKLTLSAAYNDAWHTRQEVVDFLSACNEIVFQGLRM</sequence>
<keyword evidence="2" id="KW-1185">Reference proteome</keyword>
<reference evidence="1" key="1">
    <citation type="journal article" date="2020" name="Front. Microbiol.">
        <title>Gene regulatory networks of Penicillium echinulatum 2HH and Penicillium oxalicum 114-2 inferred by a computational biology approach.</title>
        <authorList>
            <person name="Lenz A.R."/>
            <person name="Galan-Vasquez E."/>
            <person name="Balbinot E."/>
            <person name="De Abreu F.P."/>
            <person name="De Oliveira N.S."/>
            <person name="Da Rosa L.O."/>
            <person name="De Avila E Silva S."/>
            <person name="Camassola M."/>
            <person name="Dillon A.J.P."/>
            <person name="Perez-Rueda E."/>
        </authorList>
    </citation>
    <scope>NUCLEOTIDE SEQUENCE</scope>
    <source>
        <strain evidence="1">S1M29</strain>
    </source>
</reference>
<protein>
    <submittedName>
        <fullName evidence="1">Trichothecene 15-O-acetyltransferase</fullName>
    </submittedName>
</protein>
<dbReference type="Proteomes" id="UP000631181">
    <property type="component" value="Unassembled WGS sequence"/>
</dbReference>
<dbReference type="AlphaFoldDB" id="A0A8J8VW33"/>
<dbReference type="PANTHER" id="PTHR42034">
    <property type="entry name" value="CHROMOSOME 7, WHOLE GENOME SHOTGUN SEQUENCE-RELATED"/>
    <property type="match status" value="1"/>
</dbReference>
<comment type="caution">
    <text evidence="1">The sequence shown here is derived from an EMBL/GenBank/DDBJ whole genome shotgun (WGS) entry which is preliminary data.</text>
</comment>
<dbReference type="PANTHER" id="PTHR42034:SF1">
    <property type="entry name" value="CONDENSATION DOMAIN-CONTAINING PROTEIN"/>
    <property type="match status" value="1"/>
</dbReference>
<name>A0A8J8VW33_9EURO</name>
<evidence type="ECO:0000313" key="1">
    <source>
        <dbReference type="EMBL" id="KAF7712435.1"/>
    </source>
</evidence>
<evidence type="ECO:0000313" key="2">
    <source>
        <dbReference type="Proteomes" id="UP000631181"/>
    </source>
</evidence>
<accession>A0A8J8VW33</accession>
<dbReference type="OrthoDB" id="2548233at2759"/>
<organism evidence="1 2">
    <name type="scientific">Penicillium ucsense</name>
    <dbReference type="NCBI Taxonomy" id="2839758"/>
    <lineage>
        <taxon>Eukaryota</taxon>
        <taxon>Fungi</taxon>
        <taxon>Dikarya</taxon>
        <taxon>Ascomycota</taxon>
        <taxon>Pezizomycotina</taxon>
        <taxon>Eurotiomycetes</taxon>
        <taxon>Eurotiomycetidae</taxon>
        <taxon>Eurotiales</taxon>
        <taxon>Aspergillaceae</taxon>
        <taxon>Penicillium</taxon>
    </lineage>
</organism>
<dbReference type="SUPFAM" id="SSF52777">
    <property type="entry name" value="CoA-dependent acyltransferases"/>
    <property type="match status" value="1"/>
</dbReference>
<dbReference type="EMBL" id="WIWV01000178">
    <property type="protein sequence ID" value="KAF7712435.1"/>
    <property type="molecule type" value="Genomic_DNA"/>
</dbReference>
<dbReference type="Gene3D" id="3.30.559.30">
    <property type="entry name" value="Nonribosomal peptide synthetase, condensation domain"/>
    <property type="match status" value="1"/>
</dbReference>
<dbReference type="InterPro" id="IPR023213">
    <property type="entry name" value="CAT-like_dom_sf"/>
</dbReference>